<organism evidence="1 2">
    <name type="scientific">Holotrichia oblita</name>
    <name type="common">Chafer beetle</name>
    <dbReference type="NCBI Taxonomy" id="644536"/>
    <lineage>
        <taxon>Eukaryota</taxon>
        <taxon>Metazoa</taxon>
        <taxon>Ecdysozoa</taxon>
        <taxon>Arthropoda</taxon>
        <taxon>Hexapoda</taxon>
        <taxon>Insecta</taxon>
        <taxon>Pterygota</taxon>
        <taxon>Neoptera</taxon>
        <taxon>Endopterygota</taxon>
        <taxon>Coleoptera</taxon>
        <taxon>Polyphaga</taxon>
        <taxon>Scarabaeiformia</taxon>
        <taxon>Scarabaeidae</taxon>
        <taxon>Melolonthinae</taxon>
        <taxon>Holotrichia</taxon>
    </lineage>
</organism>
<evidence type="ECO:0000313" key="2">
    <source>
        <dbReference type="Proteomes" id="UP001056778"/>
    </source>
</evidence>
<reference evidence="1" key="1">
    <citation type="submission" date="2022-04" db="EMBL/GenBank/DDBJ databases">
        <title>Chromosome-scale genome assembly of Holotrichia oblita Faldermann.</title>
        <authorList>
            <person name="Rongchong L."/>
        </authorList>
    </citation>
    <scope>NUCLEOTIDE SEQUENCE</scope>
    <source>
        <strain evidence="1">81SQS9</strain>
    </source>
</reference>
<gene>
    <name evidence="1" type="ORF">MML48_2g00016370</name>
</gene>
<dbReference type="EMBL" id="CM043016">
    <property type="protein sequence ID" value="KAI4467156.1"/>
    <property type="molecule type" value="Genomic_DNA"/>
</dbReference>
<name>A0ACB9TK29_HOLOL</name>
<dbReference type="Proteomes" id="UP001056778">
    <property type="component" value="Chromosome 2"/>
</dbReference>
<accession>A0ACB9TK29</accession>
<sequence>MEWTNDLCLKFVNLYEKFPILWDPKDKFYKITPKKNEAWVVISEELDIGVPELKKKMTSLFATYRKVRQKLATPGKSGSGADDVDSSPVWFAFKTFGFLHTKYKPKSTINTEVSLEVPEIQNEESRSSNEENLHVGNSQEESNVAQTEEDMTTPPPTKSKKVFVSPKLKTVLKRAGDEDPRTGQAYTALQSALNRKKDEFDAYGEYIANVLRSMDKSTYAYVKKEFGEIIFKAESGTYASRLMTQAYYTFSSPDYSRPSSRDSENSHQASYMPVQSTSGPSVANPQQNTSQSHSFNQNSQSHYLQLDTQEVLPLNKNASSQLTNLQDDNSGFKWN</sequence>
<comment type="caution">
    <text evidence="1">The sequence shown here is derived from an EMBL/GenBank/DDBJ whole genome shotgun (WGS) entry which is preliminary data.</text>
</comment>
<keyword evidence="2" id="KW-1185">Reference proteome</keyword>
<evidence type="ECO:0000313" key="1">
    <source>
        <dbReference type="EMBL" id="KAI4467156.1"/>
    </source>
</evidence>
<protein>
    <submittedName>
        <fullName evidence="1">Uncharacterized protein</fullName>
    </submittedName>
</protein>
<proteinExistence type="predicted"/>